<evidence type="ECO:0000313" key="8">
    <source>
        <dbReference type="EMBL" id="KAK6789092.1"/>
    </source>
</evidence>
<dbReference type="Proteomes" id="UP001371456">
    <property type="component" value="Unassembled WGS sequence"/>
</dbReference>
<evidence type="ECO:0000256" key="2">
    <source>
        <dbReference type="ARBA" id="ARBA00022614"/>
    </source>
</evidence>
<evidence type="ECO:0000256" key="6">
    <source>
        <dbReference type="ARBA" id="ARBA00022840"/>
    </source>
</evidence>
<evidence type="ECO:0000256" key="4">
    <source>
        <dbReference type="ARBA" id="ARBA00022741"/>
    </source>
</evidence>
<keyword evidence="2" id="KW-0433">Leucine-rich repeat</keyword>
<evidence type="ECO:0000256" key="3">
    <source>
        <dbReference type="ARBA" id="ARBA00022737"/>
    </source>
</evidence>
<organism evidence="8 9">
    <name type="scientific">Solanum bulbocastanum</name>
    <name type="common">Wild potato</name>
    <dbReference type="NCBI Taxonomy" id="147425"/>
    <lineage>
        <taxon>Eukaryota</taxon>
        <taxon>Viridiplantae</taxon>
        <taxon>Streptophyta</taxon>
        <taxon>Embryophyta</taxon>
        <taxon>Tracheophyta</taxon>
        <taxon>Spermatophyta</taxon>
        <taxon>Magnoliopsida</taxon>
        <taxon>eudicotyledons</taxon>
        <taxon>Gunneridae</taxon>
        <taxon>Pentapetalae</taxon>
        <taxon>asterids</taxon>
        <taxon>lamiids</taxon>
        <taxon>Solanales</taxon>
        <taxon>Solanaceae</taxon>
        <taxon>Solanoideae</taxon>
        <taxon>Solaneae</taxon>
        <taxon>Solanum</taxon>
    </lineage>
</organism>
<feature type="domain" description="NB-ARC" evidence="7">
    <location>
        <begin position="176"/>
        <end position="344"/>
    </location>
</feature>
<reference evidence="8 9" key="1">
    <citation type="submission" date="2024-02" db="EMBL/GenBank/DDBJ databases">
        <title>de novo genome assembly of Solanum bulbocastanum strain 11H21.</title>
        <authorList>
            <person name="Hosaka A.J."/>
        </authorList>
    </citation>
    <scope>NUCLEOTIDE SEQUENCE [LARGE SCALE GENOMIC DNA]</scope>
    <source>
        <tissue evidence="8">Young leaves</tissue>
    </source>
</reference>
<keyword evidence="6" id="KW-0067">ATP-binding</keyword>
<keyword evidence="3" id="KW-0677">Repeat</keyword>
<dbReference type="SUPFAM" id="SSF52540">
    <property type="entry name" value="P-loop containing nucleoside triphosphate hydrolases"/>
    <property type="match status" value="1"/>
</dbReference>
<evidence type="ECO:0000313" key="9">
    <source>
        <dbReference type="Proteomes" id="UP001371456"/>
    </source>
</evidence>
<keyword evidence="4" id="KW-0547">Nucleotide-binding</keyword>
<dbReference type="GO" id="GO:0006952">
    <property type="term" value="P:defense response"/>
    <property type="evidence" value="ECO:0007669"/>
    <property type="project" value="UniProtKB-KW"/>
</dbReference>
<accession>A0AAN8TPN5</accession>
<dbReference type="InterPro" id="IPR002182">
    <property type="entry name" value="NB-ARC"/>
</dbReference>
<dbReference type="AlphaFoldDB" id="A0AAN8TPN5"/>
<dbReference type="GO" id="GO:0043531">
    <property type="term" value="F:ADP binding"/>
    <property type="evidence" value="ECO:0007669"/>
    <property type="project" value="InterPro"/>
</dbReference>
<dbReference type="Gene3D" id="3.40.50.300">
    <property type="entry name" value="P-loop containing nucleotide triphosphate hydrolases"/>
    <property type="match status" value="1"/>
</dbReference>
<dbReference type="InterPro" id="IPR027417">
    <property type="entry name" value="P-loop_NTPase"/>
</dbReference>
<evidence type="ECO:0000259" key="7">
    <source>
        <dbReference type="Pfam" id="PF00931"/>
    </source>
</evidence>
<comment type="caution">
    <text evidence="8">The sequence shown here is derived from an EMBL/GenBank/DDBJ whole genome shotgun (WGS) entry which is preliminary data.</text>
</comment>
<gene>
    <name evidence="8" type="ORF">RDI58_012891</name>
</gene>
<dbReference type="PANTHER" id="PTHR36766">
    <property type="entry name" value="PLANT BROAD-SPECTRUM MILDEW RESISTANCE PROTEIN RPW8"/>
    <property type="match status" value="1"/>
</dbReference>
<dbReference type="InterPro" id="IPR038005">
    <property type="entry name" value="RX-like_CC"/>
</dbReference>
<dbReference type="GO" id="GO:0005524">
    <property type="term" value="F:ATP binding"/>
    <property type="evidence" value="ECO:0007669"/>
    <property type="project" value="UniProtKB-KW"/>
</dbReference>
<keyword evidence="5" id="KW-0611">Plant defense</keyword>
<name>A0AAN8TPN5_SOLBU</name>
<comment type="similarity">
    <text evidence="1">Belongs to the disease resistance NB-LRR family.</text>
</comment>
<dbReference type="PRINTS" id="PR00364">
    <property type="entry name" value="DISEASERSIST"/>
</dbReference>
<protein>
    <recommendedName>
        <fullName evidence="7">NB-ARC domain-containing protein</fullName>
    </recommendedName>
</protein>
<evidence type="ECO:0000256" key="1">
    <source>
        <dbReference type="ARBA" id="ARBA00008894"/>
    </source>
</evidence>
<dbReference type="EMBL" id="JBANQN010000005">
    <property type="protein sequence ID" value="KAK6789092.1"/>
    <property type="molecule type" value="Genomic_DNA"/>
</dbReference>
<dbReference type="PANTHER" id="PTHR36766:SF44">
    <property type="entry name" value="NBS-CODING RESISTANCE GENE ANALOG"/>
    <property type="match status" value="1"/>
</dbReference>
<dbReference type="Pfam" id="PF00931">
    <property type="entry name" value="NB-ARC"/>
    <property type="match status" value="1"/>
</dbReference>
<sequence length="399" mass="45820">MKQLLKFVETEVKTIIPKTPESSSYSFPKTNGLGFLQFFLGNLEELLCSKLDSVIDWNHQIGLVKEGILCLRDHFTENFDELDEDYGFVLKVTEMAYKAEFVIDSCLVSSHPLWYKSHRMSEVLKNIKLLNKVVTETYGREEIDVTVHKVAKTSMNPVASLLAYTPRENEEMEGFQEAMDKIKRQLLRGSSQLDIISIVGMPGIGKSTLAEKFYNNLIVTPHFDVHAKCRVTQLYSWKELLLTILNDVLDPADRTRKEDGELANELPSTKRFLILIDDVWDKTVWDHLYMCFKDSRNGSRIILKSRLSDVTNYAKCDSEPHHLPLFGDDESWTLLQEEVFQGESCPPEHMVKMRNIRVNHPASFSLHENMGESLADSQLDNLETFSTPCLSYNAVKIQR</sequence>
<proteinExistence type="inferred from homology"/>
<evidence type="ECO:0000256" key="5">
    <source>
        <dbReference type="ARBA" id="ARBA00022821"/>
    </source>
</evidence>
<dbReference type="CDD" id="cd14798">
    <property type="entry name" value="RX-CC_like"/>
    <property type="match status" value="1"/>
</dbReference>
<keyword evidence="9" id="KW-1185">Reference proteome</keyword>